<feature type="domain" description="HTH tetR-type" evidence="3">
    <location>
        <begin position="1"/>
        <end position="61"/>
    </location>
</feature>
<organism evidence="4 5">
    <name type="scientific">Nakamurella antarctica</name>
    <dbReference type="NCBI Taxonomy" id="1902245"/>
    <lineage>
        <taxon>Bacteria</taxon>
        <taxon>Bacillati</taxon>
        <taxon>Actinomycetota</taxon>
        <taxon>Actinomycetes</taxon>
        <taxon>Nakamurellales</taxon>
        <taxon>Nakamurellaceae</taxon>
        <taxon>Nakamurella</taxon>
    </lineage>
</organism>
<gene>
    <name evidence="4" type="ORF">EH165_11720</name>
</gene>
<dbReference type="SUPFAM" id="SSF46689">
    <property type="entry name" value="Homeodomain-like"/>
    <property type="match status" value="1"/>
</dbReference>
<proteinExistence type="predicted"/>
<accession>A0A3G8ZPH2</accession>
<dbReference type="AlphaFoldDB" id="A0A3G8ZPH2"/>
<evidence type="ECO:0000313" key="4">
    <source>
        <dbReference type="EMBL" id="AZI58705.1"/>
    </source>
</evidence>
<dbReference type="InterPro" id="IPR001647">
    <property type="entry name" value="HTH_TetR"/>
</dbReference>
<evidence type="ECO:0000256" key="1">
    <source>
        <dbReference type="ARBA" id="ARBA00023125"/>
    </source>
</evidence>
<reference evidence="4 5" key="1">
    <citation type="submission" date="2018-11" db="EMBL/GenBank/DDBJ databases">
        <authorList>
            <person name="Da X."/>
        </authorList>
    </citation>
    <scope>NUCLEOTIDE SEQUENCE [LARGE SCALE GENOMIC DNA]</scope>
    <source>
        <strain evidence="4 5">S14-144</strain>
    </source>
</reference>
<dbReference type="PROSITE" id="PS50977">
    <property type="entry name" value="HTH_TETR_2"/>
    <property type="match status" value="1"/>
</dbReference>
<feature type="DNA-binding region" description="H-T-H motif" evidence="2">
    <location>
        <begin position="24"/>
        <end position="43"/>
    </location>
</feature>
<dbReference type="Pfam" id="PF17940">
    <property type="entry name" value="TetR_C_31"/>
    <property type="match status" value="1"/>
</dbReference>
<dbReference type="InterPro" id="IPR041583">
    <property type="entry name" value="TetR_C_31"/>
</dbReference>
<dbReference type="OrthoDB" id="7506349at2"/>
<evidence type="ECO:0000259" key="3">
    <source>
        <dbReference type="PROSITE" id="PS50977"/>
    </source>
</evidence>
<keyword evidence="1 2" id="KW-0238">DNA-binding</keyword>
<keyword evidence="5" id="KW-1185">Reference proteome</keyword>
<sequence length="187" mass="19803">MGRREEVLDAAITVVARGGIRGLTHRAVDLQSAVPAGTTSNYFRTRADLTTATFGRLAELIEATISSVDAAPVSDIEGLIQALGFSMKMTLGPGITVAGAAAVMFTEAAIDPSLHASVVATNELWCGAMERLLRRAGITDDVERRARWLLSYANGLVVDQMAMNEMHFDPVAAMRAAIMGFGHPGDG</sequence>
<reference evidence="4 5" key="2">
    <citation type="submission" date="2018-12" db="EMBL/GenBank/DDBJ databases">
        <title>Nakamurella antarcticus sp. nov., isolated from Antarctica South Shetland Islands soil.</title>
        <authorList>
            <person name="Peng F."/>
        </authorList>
    </citation>
    <scope>NUCLEOTIDE SEQUENCE [LARGE SCALE GENOMIC DNA]</scope>
    <source>
        <strain evidence="4 5">S14-144</strain>
    </source>
</reference>
<dbReference type="InterPro" id="IPR009057">
    <property type="entry name" value="Homeodomain-like_sf"/>
</dbReference>
<dbReference type="GO" id="GO:0003677">
    <property type="term" value="F:DNA binding"/>
    <property type="evidence" value="ECO:0007669"/>
    <property type="project" value="UniProtKB-UniRule"/>
</dbReference>
<evidence type="ECO:0000256" key="2">
    <source>
        <dbReference type="PROSITE-ProRule" id="PRU00335"/>
    </source>
</evidence>
<dbReference type="EMBL" id="CP034170">
    <property type="protein sequence ID" value="AZI58705.1"/>
    <property type="molecule type" value="Genomic_DNA"/>
</dbReference>
<dbReference type="KEGG" id="nak:EH165_11720"/>
<protein>
    <recommendedName>
        <fullName evidence="3">HTH tetR-type domain-containing protein</fullName>
    </recommendedName>
</protein>
<dbReference type="Proteomes" id="UP000268084">
    <property type="component" value="Chromosome"/>
</dbReference>
<dbReference type="Gene3D" id="1.10.357.10">
    <property type="entry name" value="Tetracycline Repressor, domain 2"/>
    <property type="match status" value="1"/>
</dbReference>
<name>A0A3G8ZPH2_9ACTN</name>
<dbReference type="RefSeq" id="WP_124799610.1">
    <property type="nucleotide sequence ID" value="NZ_CP034170.1"/>
</dbReference>
<evidence type="ECO:0000313" key="5">
    <source>
        <dbReference type="Proteomes" id="UP000268084"/>
    </source>
</evidence>